<evidence type="ECO:0000256" key="2">
    <source>
        <dbReference type="SAM" id="Phobius"/>
    </source>
</evidence>
<proteinExistence type="predicted"/>
<feature type="transmembrane region" description="Helical" evidence="2">
    <location>
        <begin position="21"/>
        <end position="43"/>
    </location>
</feature>
<comment type="caution">
    <text evidence="4">The sequence shown here is derived from an EMBL/GenBank/DDBJ whole genome shotgun (WGS) entry which is preliminary data.</text>
</comment>
<dbReference type="InterPro" id="IPR058593">
    <property type="entry name" value="ARB_07466-like_C"/>
</dbReference>
<accession>A0ABN2DRQ9</accession>
<keyword evidence="5" id="KW-1185">Reference proteome</keyword>
<keyword evidence="2" id="KW-0472">Membrane</keyword>
<keyword evidence="2" id="KW-1133">Transmembrane helix</keyword>
<dbReference type="Proteomes" id="UP001500393">
    <property type="component" value="Unassembled WGS sequence"/>
</dbReference>
<organism evidence="4 5">
    <name type="scientific">Kribbella sancticallisti</name>
    <dbReference type="NCBI Taxonomy" id="460087"/>
    <lineage>
        <taxon>Bacteria</taxon>
        <taxon>Bacillati</taxon>
        <taxon>Actinomycetota</taxon>
        <taxon>Actinomycetes</taxon>
        <taxon>Propionibacteriales</taxon>
        <taxon>Kribbellaceae</taxon>
        <taxon>Kribbella</taxon>
    </lineage>
</organism>
<keyword evidence="2" id="KW-0812">Transmembrane</keyword>
<name>A0ABN2DRQ9_9ACTN</name>
<gene>
    <name evidence="4" type="ORF">GCM10009789_42880</name>
</gene>
<evidence type="ECO:0000313" key="4">
    <source>
        <dbReference type="EMBL" id="GAA1584621.1"/>
    </source>
</evidence>
<evidence type="ECO:0000256" key="1">
    <source>
        <dbReference type="SAM" id="MobiDB-lite"/>
    </source>
</evidence>
<sequence length="382" mass="40034">MYDERDLARAAGVVLSRSFAVKIGGIAALIGVLGLLMLAPFGVSGDQVSAACPPGAPVVDEDPEVSGELRQQQVGFAKLIDEVAVARGLPGQATLVALMTALQESQLQNLEGGDRDSVGLFQQRPSAGWGTIEQIRDPRYSAEAFFGGVNLPDPPGLVDINSWPSMTYNDAAQAVQVSGYPNAYAKQEKAARKIAAEAGIDLNRTGDPYAGRAGAKPSGDDDGGTSSLIDDDCGGGLISGRPVNGVWPPEQATITDPSGTGGQVTPRTAAWVAQARAALGTLSLGCWDAHLWNPSSDHPKGRACDLFVGTDARRSAPAKAAGDRIANWAIQTAATTGLNYVIWYGQIWSARTGKWRTYNGGGVYDTTNPTGGHYDHVHVSLY</sequence>
<dbReference type="RefSeq" id="WP_344216543.1">
    <property type="nucleotide sequence ID" value="NZ_BAAAOS010000028.1"/>
</dbReference>
<evidence type="ECO:0000259" key="3">
    <source>
        <dbReference type="Pfam" id="PF26571"/>
    </source>
</evidence>
<feature type="region of interest" description="Disordered" evidence="1">
    <location>
        <begin position="205"/>
        <end position="232"/>
    </location>
</feature>
<protein>
    <recommendedName>
        <fullName evidence="3">ARB-07466-like C-terminal domain-containing protein</fullName>
    </recommendedName>
</protein>
<evidence type="ECO:0000313" key="5">
    <source>
        <dbReference type="Proteomes" id="UP001500393"/>
    </source>
</evidence>
<dbReference type="EMBL" id="BAAAOS010000028">
    <property type="protein sequence ID" value="GAA1584621.1"/>
    <property type="molecule type" value="Genomic_DNA"/>
</dbReference>
<reference evidence="4 5" key="1">
    <citation type="journal article" date="2019" name="Int. J. Syst. Evol. Microbiol.">
        <title>The Global Catalogue of Microorganisms (GCM) 10K type strain sequencing project: providing services to taxonomists for standard genome sequencing and annotation.</title>
        <authorList>
            <consortium name="The Broad Institute Genomics Platform"/>
            <consortium name="The Broad Institute Genome Sequencing Center for Infectious Disease"/>
            <person name="Wu L."/>
            <person name="Ma J."/>
        </authorList>
    </citation>
    <scope>NUCLEOTIDE SEQUENCE [LARGE SCALE GENOMIC DNA]</scope>
    <source>
        <strain evidence="4 5">JCM 14969</strain>
    </source>
</reference>
<feature type="domain" description="ARB-07466-like C-terminal" evidence="3">
    <location>
        <begin position="261"/>
        <end position="368"/>
    </location>
</feature>
<dbReference type="Pfam" id="PF26571">
    <property type="entry name" value="VldE"/>
    <property type="match status" value="1"/>
</dbReference>